<dbReference type="InterPro" id="IPR011051">
    <property type="entry name" value="RmlC_Cupin_sf"/>
</dbReference>
<dbReference type="EMBL" id="VHIF01000001">
    <property type="protein sequence ID" value="TQO37060.1"/>
    <property type="molecule type" value="Genomic_DNA"/>
</dbReference>
<dbReference type="InterPro" id="IPR053146">
    <property type="entry name" value="QDO-like"/>
</dbReference>
<accession>A0ABY3ADD1</accession>
<gene>
    <name evidence="2" type="ORF">GQ41_1656</name>
</gene>
<proteinExistence type="predicted"/>
<keyword evidence="3" id="KW-1185">Reference proteome</keyword>
<evidence type="ECO:0000259" key="1">
    <source>
        <dbReference type="Pfam" id="PF07883"/>
    </source>
</evidence>
<protein>
    <submittedName>
        <fullName evidence="2">Cupin domain-containing protein</fullName>
    </submittedName>
</protein>
<dbReference type="InterPro" id="IPR014710">
    <property type="entry name" value="RmlC-like_jellyroll"/>
</dbReference>
<dbReference type="Gene3D" id="2.60.120.10">
    <property type="entry name" value="Jelly Rolls"/>
    <property type="match status" value="1"/>
</dbReference>
<dbReference type="Pfam" id="PF07883">
    <property type="entry name" value="Cupin_2"/>
    <property type="match status" value="1"/>
</dbReference>
<dbReference type="InterPro" id="IPR013096">
    <property type="entry name" value="Cupin_2"/>
</dbReference>
<feature type="domain" description="Cupin type-2" evidence="1">
    <location>
        <begin position="56"/>
        <end position="123"/>
    </location>
</feature>
<organism evidence="2 3">
    <name type="scientific">Arenibacter algicola</name>
    <dbReference type="NCBI Taxonomy" id="616991"/>
    <lineage>
        <taxon>Bacteria</taxon>
        <taxon>Pseudomonadati</taxon>
        <taxon>Bacteroidota</taxon>
        <taxon>Flavobacteriia</taxon>
        <taxon>Flavobacteriales</taxon>
        <taxon>Flavobacteriaceae</taxon>
        <taxon>Arenibacter</taxon>
    </lineage>
</organism>
<dbReference type="PANTHER" id="PTHR36440">
    <property type="entry name" value="PUTATIVE (AFU_ORTHOLOGUE AFUA_8G07350)-RELATED"/>
    <property type="match status" value="1"/>
</dbReference>
<reference evidence="2 3" key="1">
    <citation type="submission" date="2019-06" db="EMBL/GenBank/DDBJ databases">
        <title>A large-scale integrated study on North Sea by COGITO (Coastal Microbe Genomic &amp; Taxonomic Observatory).</title>
        <authorList>
            <person name="Teeling H."/>
        </authorList>
    </citation>
    <scope>NUCLEOTIDE SEQUENCE [LARGE SCALE GENOMIC DNA]</scope>
    <source>
        <strain evidence="2 3">MAR_2009_79</strain>
    </source>
</reference>
<dbReference type="SUPFAM" id="SSF51182">
    <property type="entry name" value="RmlC-like cupins"/>
    <property type="match status" value="1"/>
</dbReference>
<sequence length="173" mass="19135">MDGDKQNLQAKTAKRINEKLKIIPMKKEALNWLGELAIVHATGNDTNGKYCIVELYATKEGSPPWHVHHKEDEGFYVIDGELTLYVGDKSYKARNGDYLLAPKDIPHTYTVDSPGHARILMICSPAGFEDCVRAMSTPATSLVPPEPENAETDFGKIMNIAAEYGVEFVEAPV</sequence>
<name>A0ABY3ADD1_9FLAO</name>
<evidence type="ECO:0000313" key="3">
    <source>
        <dbReference type="Proteomes" id="UP000315363"/>
    </source>
</evidence>
<dbReference type="PANTHER" id="PTHR36440:SF1">
    <property type="entry name" value="PUTATIVE (AFU_ORTHOLOGUE AFUA_8G07350)-RELATED"/>
    <property type="match status" value="1"/>
</dbReference>
<dbReference type="Proteomes" id="UP000315363">
    <property type="component" value="Unassembled WGS sequence"/>
</dbReference>
<comment type="caution">
    <text evidence="2">The sequence shown here is derived from an EMBL/GenBank/DDBJ whole genome shotgun (WGS) entry which is preliminary data.</text>
</comment>
<evidence type="ECO:0000313" key="2">
    <source>
        <dbReference type="EMBL" id="TQO37060.1"/>
    </source>
</evidence>